<dbReference type="InterPro" id="IPR024654">
    <property type="entry name" value="Calcineurin-like_PHP_lpxH"/>
</dbReference>
<gene>
    <name evidence="2" type="ordered locus">Mpet_1468</name>
</gene>
<proteinExistence type="predicted"/>
<dbReference type="Gene3D" id="3.60.21.10">
    <property type="match status" value="1"/>
</dbReference>
<dbReference type="STRING" id="679926.Mpet_1468"/>
<dbReference type="Proteomes" id="UP000006565">
    <property type="component" value="Chromosome"/>
</dbReference>
<dbReference type="HOGENOM" id="CLU_049846_0_0_2"/>
<dbReference type="KEGG" id="mpi:Mpet_1468"/>
<feature type="domain" description="Calcineurin-like phosphoesterase" evidence="1">
    <location>
        <begin position="239"/>
        <end position="365"/>
    </location>
</feature>
<evidence type="ECO:0000313" key="2">
    <source>
        <dbReference type="EMBL" id="ADN36227.1"/>
    </source>
</evidence>
<dbReference type="Pfam" id="PF12850">
    <property type="entry name" value="Metallophos_2"/>
    <property type="match status" value="1"/>
</dbReference>
<keyword evidence="3" id="KW-1185">Reference proteome</keyword>
<dbReference type="AlphaFoldDB" id="E1RFJ7"/>
<reference evidence="2 3" key="1">
    <citation type="journal article" date="2010" name="Stand. Genomic Sci.">
        <title>Complete genome sequence of Methanoplanus petrolearius type strain (SEBR 4847).</title>
        <authorList>
            <person name="Brambilla E."/>
            <person name="Djao O.D."/>
            <person name="Daligault H."/>
            <person name="Lapidus A."/>
            <person name="Lucas S."/>
            <person name="Hammon N."/>
            <person name="Nolan M."/>
            <person name="Tice H."/>
            <person name="Cheng J.F."/>
            <person name="Han C."/>
            <person name="Tapia R."/>
            <person name="Goodwin L."/>
            <person name="Pitluck S."/>
            <person name="Liolios K."/>
            <person name="Ivanova N."/>
            <person name="Mavromatis K."/>
            <person name="Mikhailova N."/>
            <person name="Pati A."/>
            <person name="Chen A."/>
            <person name="Palaniappan K."/>
            <person name="Land M."/>
            <person name="Hauser L."/>
            <person name="Chang Y.J."/>
            <person name="Jeffries C.D."/>
            <person name="Rohde M."/>
            <person name="Spring S."/>
            <person name="Sikorski J."/>
            <person name="Goker M."/>
            <person name="Woyke T."/>
            <person name="Bristow J."/>
            <person name="Eisen J.A."/>
            <person name="Markowitz V."/>
            <person name="Hugenholtz P."/>
            <person name="Kyrpides N.C."/>
            <person name="Klenk H.P."/>
        </authorList>
    </citation>
    <scope>NUCLEOTIDE SEQUENCE [LARGE SCALE GENOMIC DNA]</scope>
    <source>
        <strain evidence="3">DSM 11571 / OCM 486 / SEBR 4847</strain>
    </source>
</reference>
<dbReference type="GO" id="GO:0016787">
    <property type="term" value="F:hydrolase activity"/>
    <property type="evidence" value="ECO:0007669"/>
    <property type="project" value="UniProtKB-KW"/>
</dbReference>
<dbReference type="SUPFAM" id="SSF56300">
    <property type="entry name" value="Metallo-dependent phosphatases"/>
    <property type="match status" value="1"/>
</dbReference>
<dbReference type="eggNOG" id="arCOG01154">
    <property type="taxonomic scope" value="Archaea"/>
</dbReference>
<accession>E1RFJ7</accession>
<dbReference type="GeneID" id="25394997"/>
<evidence type="ECO:0000313" key="3">
    <source>
        <dbReference type="Proteomes" id="UP000006565"/>
    </source>
</evidence>
<dbReference type="EMBL" id="CP002117">
    <property type="protein sequence ID" value="ADN36227.1"/>
    <property type="molecule type" value="Genomic_DNA"/>
</dbReference>
<keyword evidence="2" id="KW-0378">Hydrolase</keyword>
<dbReference type="OrthoDB" id="113823at2157"/>
<evidence type="ECO:0000259" key="1">
    <source>
        <dbReference type="Pfam" id="PF12850"/>
    </source>
</evidence>
<dbReference type="RefSeq" id="WP_013329404.1">
    <property type="nucleotide sequence ID" value="NC_014507.1"/>
</dbReference>
<sequence>MNPNHELRISIGPSHFRHRICERMNEIGNSVYYHKILDNPGIVLFKIKYEDKNPERRIMEIIKEASSGFPYLPFLLNGYTKQTPDKKYGLSLRAETSPEIAGLCKELERLLTSEKLEFQNMLNADNRLYVPVLEYPGLIDAEIIYRHASKRKNDIVTRLLSLVAKSPRYKIRDFVLPVESIHIELSDENGHLKTYDLIQKRWSGKTTGSRSGESFEVFRRLRNYESTGTKFSEKDEVYLLSDLHLDHSDIIWGASRPYPLGDSKRMDKVLVRNWNNTIKPSDTVYYLGDLTYNLDRETCTRYLSELNGNIEFIKGNHDGSMEDLPEQVTINYSGRDYLLIHDPKFRPEGYSGWTIHGHVHNSRISDYPFIDFTNKTINVCCELTGYHPVKLEEISGLIDLYEKGEITAERFLLYEDFLAIYKGISP</sequence>
<name>E1RFJ7_METP4</name>
<dbReference type="InterPro" id="IPR029052">
    <property type="entry name" value="Metallo-depent_PP-like"/>
</dbReference>
<protein>
    <submittedName>
        <fullName evidence="2">Phosphoesterase or phosphohydrolase</fullName>
    </submittedName>
</protein>
<organism evidence="2 3">
    <name type="scientific">Methanolacinia petrolearia (strain DSM 11571 / OCM 486 / SEBR 4847)</name>
    <name type="common">Methanoplanus petrolearius</name>
    <dbReference type="NCBI Taxonomy" id="679926"/>
    <lineage>
        <taxon>Archaea</taxon>
        <taxon>Methanobacteriati</taxon>
        <taxon>Methanobacteriota</taxon>
        <taxon>Stenosarchaea group</taxon>
        <taxon>Methanomicrobia</taxon>
        <taxon>Methanomicrobiales</taxon>
        <taxon>Methanomicrobiaceae</taxon>
        <taxon>Methanolacinia</taxon>
    </lineage>
</organism>